<keyword evidence="6 17" id="KW-0813">Transport</keyword>
<proteinExistence type="inferred from homology"/>
<evidence type="ECO:0000256" key="8">
    <source>
        <dbReference type="ARBA" id="ARBA00022692"/>
    </source>
</evidence>
<dbReference type="PANTHER" id="PTHR43507">
    <property type="entry name" value="NADH-UBIQUINONE OXIDOREDUCTASE CHAIN 4"/>
    <property type="match status" value="1"/>
</dbReference>
<feature type="transmembrane region" description="Helical" evidence="17">
    <location>
        <begin position="247"/>
        <end position="266"/>
    </location>
</feature>
<sequence>MLKFIIPLIMLMKFNKEWKVAQVGMFFISFLMSVKCYHNFYVFSLGFNFGLDYIGYIMVMLSAWIVSLILISSQKINNLKAFSGSFIMTNIMLLLFLMLTFSSMDYLMFYISFEASLIPTLILILGWGYQPERIQAGIYMLFYTLAFSLPLLVSLLIYYSMSGSLVINLSDSLGSLSYLNSFWYISTVVAFLVKLPMFMFHLWLPKAHVEAPIAGSMILAGVLLKLGGYGLIRVLCMFQLISKEFSWLWVSLSIIGGIYVSLMCMRQVDMKSLIAYSSVVHMSLVLCGIMIFSWWGLAGCVILMVGHGLCSSGLFCLANMVYERTGSRSLMVNKGLLSFMPSMGLWWFLLSVSNMASPPSLNLAGEIMLILAVLSWSKISILGISLLSFFSASYTLYMYSLSQHGVFYNSLYSCCSGKVSEYLSLLLHWLPLNIMILNSTLVAI</sequence>
<keyword evidence="15 17" id="KW-0472">Membrane</keyword>
<dbReference type="GO" id="GO:0003954">
    <property type="term" value="F:NADH dehydrogenase activity"/>
    <property type="evidence" value="ECO:0007669"/>
    <property type="project" value="TreeGrafter"/>
</dbReference>
<name>A0A8K1HAV7_9EUCA</name>
<evidence type="ECO:0000256" key="4">
    <source>
        <dbReference type="ARBA" id="ARBA00012944"/>
    </source>
</evidence>
<feature type="transmembrane region" description="Helical" evidence="17">
    <location>
        <begin position="273"/>
        <end position="295"/>
    </location>
</feature>
<dbReference type="AlphaFoldDB" id="A0A8K1HAV7"/>
<evidence type="ECO:0000256" key="11">
    <source>
        <dbReference type="ARBA" id="ARBA00022989"/>
    </source>
</evidence>
<dbReference type="PANTHER" id="PTHR43507:SF20">
    <property type="entry name" value="NADH-UBIQUINONE OXIDOREDUCTASE CHAIN 4"/>
    <property type="match status" value="1"/>
</dbReference>
<feature type="transmembrane region" description="Helical" evidence="17">
    <location>
        <begin position="107"/>
        <end position="129"/>
    </location>
</feature>
<evidence type="ECO:0000256" key="7">
    <source>
        <dbReference type="ARBA" id="ARBA00022660"/>
    </source>
</evidence>
<accession>A0A8K1HAV7</accession>
<evidence type="ECO:0000256" key="3">
    <source>
        <dbReference type="ARBA" id="ARBA00009025"/>
    </source>
</evidence>
<evidence type="ECO:0000256" key="5">
    <source>
        <dbReference type="ARBA" id="ARBA00021006"/>
    </source>
</evidence>
<evidence type="ECO:0000256" key="2">
    <source>
        <dbReference type="ARBA" id="ARBA00004225"/>
    </source>
</evidence>
<feature type="transmembrane region" description="Helical" evidence="17">
    <location>
        <begin position="367"/>
        <end position="390"/>
    </location>
</feature>
<feature type="transmembrane region" description="Helical" evidence="17">
    <location>
        <begin position="141"/>
        <end position="161"/>
    </location>
</feature>
<dbReference type="PRINTS" id="PR01437">
    <property type="entry name" value="NUOXDRDTASE4"/>
</dbReference>
<dbReference type="InterPro" id="IPR000260">
    <property type="entry name" value="NADH4_N"/>
</dbReference>
<evidence type="ECO:0000256" key="14">
    <source>
        <dbReference type="ARBA" id="ARBA00023128"/>
    </source>
</evidence>
<dbReference type="Pfam" id="PF01059">
    <property type="entry name" value="Oxidored_q5_N"/>
    <property type="match status" value="1"/>
</dbReference>
<evidence type="ECO:0000256" key="10">
    <source>
        <dbReference type="ARBA" id="ARBA00022982"/>
    </source>
</evidence>
<dbReference type="Pfam" id="PF00361">
    <property type="entry name" value="Proton_antipo_M"/>
    <property type="match status" value="1"/>
</dbReference>
<feature type="domain" description="NADH:ubiquinone oxidoreductase chain 4 N-terminal" evidence="19">
    <location>
        <begin position="1"/>
        <end position="100"/>
    </location>
</feature>
<geneLocation type="mitochondrion" evidence="20"/>
<evidence type="ECO:0000259" key="18">
    <source>
        <dbReference type="Pfam" id="PF00361"/>
    </source>
</evidence>
<dbReference type="GO" id="GO:0031966">
    <property type="term" value="C:mitochondrial membrane"/>
    <property type="evidence" value="ECO:0007669"/>
    <property type="project" value="UniProtKB-SubCell"/>
</dbReference>
<dbReference type="GeneID" id="77078969"/>
<feature type="transmembrane region" description="Helical" evidence="17">
    <location>
        <begin position="20"/>
        <end position="41"/>
    </location>
</feature>
<comment type="similarity">
    <text evidence="3 17">Belongs to the complex I subunit 4 family.</text>
</comment>
<feature type="transmembrane region" description="Helical" evidence="17">
    <location>
        <begin position="83"/>
        <end position="101"/>
    </location>
</feature>
<feature type="transmembrane region" description="Helical" evidence="17">
    <location>
        <begin position="301"/>
        <end position="322"/>
    </location>
</feature>
<keyword evidence="12 17" id="KW-0520">NAD</keyword>
<evidence type="ECO:0000256" key="12">
    <source>
        <dbReference type="ARBA" id="ARBA00023027"/>
    </source>
</evidence>
<evidence type="ECO:0000256" key="1">
    <source>
        <dbReference type="ARBA" id="ARBA00003257"/>
    </source>
</evidence>
<keyword evidence="8 17" id="KW-0812">Transmembrane</keyword>
<keyword evidence="13 17" id="KW-0830">Ubiquinone</keyword>
<dbReference type="InterPro" id="IPR003918">
    <property type="entry name" value="NADH_UbQ_OxRdtase"/>
</dbReference>
<evidence type="ECO:0000259" key="19">
    <source>
        <dbReference type="Pfam" id="PF01059"/>
    </source>
</evidence>
<dbReference type="EMBL" id="MF198249">
    <property type="protein sequence ID" value="UBD09510.1"/>
    <property type="molecule type" value="Genomic_DNA"/>
</dbReference>
<feature type="transmembrane region" description="Helical" evidence="17">
    <location>
        <begin position="216"/>
        <end position="241"/>
    </location>
</feature>
<dbReference type="GO" id="GO:0015990">
    <property type="term" value="P:electron transport coupled proton transport"/>
    <property type="evidence" value="ECO:0007669"/>
    <property type="project" value="TreeGrafter"/>
</dbReference>
<evidence type="ECO:0000256" key="16">
    <source>
        <dbReference type="ARBA" id="ARBA00049551"/>
    </source>
</evidence>
<gene>
    <name evidence="20" type="primary">ND4</name>
</gene>
<comment type="catalytic activity">
    <reaction evidence="16 17">
        <text>a ubiquinone + NADH + 5 H(+)(in) = a ubiquinol + NAD(+) + 4 H(+)(out)</text>
        <dbReference type="Rhea" id="RHEA:29091"/>
        <dbReference type="Rhea" id="RHEA-COMP:9565"/>
        <dbReference type="Rhea" id="RHEA-COMP:9566"/>
        <dbReference type="ChEBI" id="CHEBI:15378"/>
        <dbReference type="ChEBI" id="CHEBI:16389"/>
        <dbReference type="ChEBI" id="CHEBI:17976"/>
        <dbReference type="ChEBI" id="CHEBI:57540"/>
        <dbReference type="ChEBI" id="CHEBI:57945"/>
        <dbReference type="EC" id="7.1.1.2"/>
    </reaction>
</comment>
<comment type="function">
    <text evidence="1">Core subunit of the mitochondrial membrane respiratory chain NADH dehydrogenase (Complex I) that is believed to belong to the minimal assembly required for catalysis. Complex I functions in the transfer of electrons from NADH to the respiratory chain. The immediate electron acceptor for the enzyme is believed to be ubiquinone.</text>
</comment>
<feature type="transmembrane region" description="Helical" evidence="17">
    <location>
        <begin position="334"/>
        <end position="355"/>
    </location>
</feature>
<feature type="domain" description="NADH:quinone oxidoreductase/Mrp antiporter transmembrane" evidence="18">
    <location>
        <begin position="103"/>
        <end position="390"/>
    </location>
</feature>
<organism evidence="20">
    <name type="scientific">Charybdis annulata</name>
    <dbReference type="NCBI Taxonomy" id="1114780"/>
    <lineage>
        <taxon>Eukaryota</taxon>
        <taxon>Metazoa</taxon>
        <taxon>Ecdysozoa</taxon>
        <taxon>Arthropoda</taxon>
        <taxon>Crustacea</taxon>
        <taxon>Multicrustacea</taxon>
        <taxon>Malacostraca</taxon>
        <taxon>Eumalacostraca</taxon>
        <taxon>Eucarida</taxon>
        <taxon>Decapoda</taxon>
        <taxon>Pleocyemata</taxon>
        <taxon>Brachyura</taxon>
        <taxon>Eubrachyura</taxon>
        <taxon>Portunoidea</taxon>
        <taxon>Portunidae</taxon>
        <taxon>Thalamitinae</taxon>
        <taxon>Charybdis</taxon>
    </lineage>
</organism>
<keyword evidence="7 17" id="KW-0679">Respiratory chain</keyword>
<evidence type="ECO:0000256" key="17">
    <source>
        <dbReference type="RuleBase" id="RU003297"/>
    </source>
</evidence>
<dbReference type="InterPro" id="IPR001750">
    <property type="entry name" value="ND/Mrp_TM"/>
</dbReference>
<keyword evidence="9" id="KW-1278">Translocase</keyword>
<dbReference type="RefSeq" id="YP_010579345.1">
    <property type="nucleotide sequence ID" value="NC_069011.1"/>
</dbReference>
<dbReference type="GO" id="GO:0008137">
    <property type="term" value="F:NADH dehydrogenase (ubiquinone) activity"/>
    <property type="evidence" value="ECO:0007669"/>
    <property type="project" value="UniProtKB-UniRule"/>
</dbReference>
<keyword evidence="11 17" id="KW-1133">Transmembrane helix</keyword>
<feature type="transmembrane region" description="Helical" evidence="17">
    <location>
        <begin position="181"/>
        <end position="204"/>
    </location>
</feature>
<comment type="subcellular location">
    <subcellularLocation>
        <location evidence="2 17">Mitochondrion membrane</location>
        <topology evidence="2 17">Multi-pass membrane protein</topology>
    </subcellularLocation>
</comment>
<dbReference type="EC" id="7.1.1.2" evidence="4 17"/>
<dbReference type="CTD" id="4538"/>
<evidence type="ECO:0000313" key="20">
    <source>
        <dbReference type="EMBL" id="UBD09510.1"/>
    </source>
</evidence>
<dbReference type="GO" id="GO:0048039">
    <property type="term" value="F:ubiquinone binding"/>
    <property type="evidence" value="ECO:0007669"/>
    <property type="project" value="TreeGrafter"/>
</dbReference>
<evidence type="ECO:0000256" key="15">
    <source>
        <dbReference type="ARBA" id="ARBA00023136"/>
    </source>
</evidence>
<comment type="function">
    <text evidence="17">Core subunit of the mitochondrial membrane respiratory chain NADH dehydrogenase (Complex I) which catalyzes electron transfer from NADH through the respiratory chain, using ubiquinone as an electron acceptor. Essential for the catalytic activity and assembly of complex I.</text>
</comment>
<feature type="transmembrane region" description="Helical" evidence="17">
    <location>
        <begin position="53"/>
        <end position="71"/>
    </location>
</feature>
<evidence type="ECO:0000256" key="13">
    <source>
        <dbReference type="ARBA" id="ARBA00023075"/>
    </source>
</evidence>
<keyword evidence="14 17" id="KW-0496">Mitochondrion</keyword>
<evidence type="ECO:0000256" key="6">
    <source>
        <dbReference type="ARBA" id="ARBA00022448"/>
    </source>
</evidence>
<dbReference type="GO" id="GO:0042773">
    <property type="term" value="P:ATP synthesis coupled electron transport"/>
    <property type="evidence" value="ECO:0007669"/>
    <property type="project" value="InterPro"/>
</dbReference>
<protein>
    <recommendedName>
        <fullName evidence="5 17">NADH-ubiquinone oxidoreductase chain 4</fullName>
        <ecNumber evidence="4 17">7.1.1.2</ecNumber>
    </recommendedName>
</protein>
<evidence type="ECO:0000256" key="9">
    <source>
        <dbReference type="ARBA" id="ARBA00022967"/>
    </source>
</evidence>
<keyword evidence="10 17" id="KW-0249">Electron transport</keyword>
<reference evidence="20" key="1">
    <citation type="submission" date="2017-06" db="EMBL/GenBank/DDBJ databases">
        <title>The complete mitochondrial genome of Charybdis annulata.</title>
        <authorList>
            <person name="Liu Q.-N."/>
            <person name="Tang B.-P."/>
            <person name="Xin Z.-Z."/>
            <person name="Liu Y."/>
        </authorList>
    </citation>
    <scope>NUCLEOTIDE SEQUENCE</scope>
</reference>